<dbReference type="PANTHER" id="PTHR10773:SF19">
    <property type="match status" value="1"/>
</dbReference>
<evidence type="ECO:0000313" key="3">
    <source>
        <dbReference type="Proteomes" id="UP001221898"/>
    </source>
</evidence>
<name>A0AAD7W316_9TELE</name>
<feature type="region of interest" description="Disordered" evidence="1">
    <location>
        <begin position="1"/>
        <end position="48"/>
    </location>
</feature>
<dbReference type="PANTHER" id="PTHR10773">
    <property type="entry name" value="DNA-DIRECTED RNA POLYMERASES I, II, AND III SUBUNIT RPABC2"/>
    <property type="match status" value="1"/>
</dbReference>
<proteinExistence type="predicted"/>
<sequence length="303" mass="35498">MAAVNEEDMLEDFSTPVSKSVRGRKRKKNDTGEWGKMRDKSKKYKADGKTPRVACDHQEQNSAALCQASALTHDDIQGFFQRLYENKDKVKQDAFILNHITVSTPRRHRQRLDDTTRARPLQVKYKVRRQNKEVITVCQKTFMSVLGGINRYRVNRLARYYHTTGRQQQERRGGSRKTAKDREIDDSIVDWIKRYKCRESHYGRGKSVHSYLPPSLNLSKMWGAWKSDCQGNDKPIASFSKFKKIFYSHFNLGFGNPQQDVCSFCEKMRMKIKTEKVMLKKQELITQLRVHKLRSKKFYSLSA</sequence>
<dbReference type="EMBL" id="JAINUG010000345">
    <property type="protein sequence ID" value="KAJ8377631.1"/>
    <property type="molecule type" value="Genomic_DNA"/>
</dbReference>
<comment type="caution">
    <text evidence="2">The sequence shown here is derived from an EMBL/GenBank/DDBJ whole genome shotgun (WGS) entry which is preliminary data.</text>
</comment>
<organism evidence="2 3">
    <name type="scientific">Aldrovandia affinis</name>
    <dbReference type="NCBI Taxonomy" id="143900"/>
    <lineage>
        <taxon>Eukaryota</taxon>
        <taxon>Metazoa</taxon>
        <taxon>Chordata</taxon>
        <taxon>Craniata</taxon>
        <taxon>Vertebrata</taxon>
        <taxon>Euteleostomi</taxon>
        <taxon>Actinopterygii</taxon>
        <taxon>Neopterygii</taxon>
        <taxon>Teleostei</taxon>
        <taxon>Notacanthiformes</taxon>
        <taxon>Halosauridae</taxon>
        <taxon>Aldrovandia</taxon>
    </lineage>
</organism>
<keyword evidence="3" id="KW-1185">Reference proteome</keyword>
<dbReference type="AlphaFoldDB" id="A0AAD7W316"/>
<accession>A0AAD7W316</accession>
<feature type="compositionally biased region" description="Basic and acidic residues" evidence="1">
    <location>
        <begin position="29"/>
        <end position="48"/>
    </location>
</feature>
<reference evidence="2" key="1">
    <citation type="journal article" date="2023" name="Science">
        <title>Genome structures resolve the early diversification of teleost fishes.</title>
        <authorList>
            <person name="Parey E."/>
            <person name="Louis A."/>
            <person name="Montfort J."/>
            <person name="Bouchez O."/>
            <person name="Roques C."/>
            <person name="Iampietro C."/>
            <person name="Lluch J."/>
            <person name="Castinel A."/>
            <person name="Donnadieu C."/>
            <person name="Desvignes T."/>
            <person name="Floi Bucao C."/>
            <person name="Jouanno E."/>
            <person name="Wen M."/>
            <person name="Mejri S."/>
            <person name="Dirks R."/>
            <person name="Jansen H."/>
            <person name="Henkel C."/>
            <person name="Chen W.J."/>
            <person name="Zahm M."/>
            <person name="Cabau C."/>
            <person name="Klopp C."/>
            <person name="Thompson A.W."/>
            <person name="Robinson-Rechavi M."/>
            <person name="Braasch I."/>
            <person name="Lecointre G."/>
            <person name="Bobe J."/>
            <person name="Postlethwait J.H."/>
            <person name="Berthelot C."/>
            <person name="Roest Crollius H."/>
            <person name="Guiguen Y."/>
        </authorList>
    </citation>
    <scope>NUCLEOTIDE SEQUENCE</scope>
    <source>
        <strain evidence="2">NC1722</strain>
    </source>
</reference>
<feature type="compositionally biased region" description="Acidic residues" evidence="1">
    <location>
        <begin position="1"/>
        <end position="11"/>
    </location>
</feature>
<protein>
    <submittedName>
        <fullName evidence="2">Uncharacterized protein</fullName>
    </submittedName>
</protein>
<gene>
    <name evidence="2" type="ORF">AAFF_G00255400</name>
</gene>
<evidence type="ECO:0000256" key="1">
    <source>
        <dbReference type="SAM" id="MobiDB-lite"/>
    </source>
</evidence>
<evidence type="ECO:0000313" key="2">
    <source>
        <dbReference type="EMBL" id="KAJ8377631.1"/>
    </source>
</evidence>
<dbReference type="Proteomes" id="UP001221898">
    <property type="component" value="Unassembled WGS sequence"/>
</dbReference>